<feature type="compositionally biased region" description="Polar residues" evidence="8">
    <location>
        <begin position="100"/>
        <end position="109"/>
    </location>
</feature>
<proteinExistence type="inferred from homology"/>
<dbReference type="Pfam" id="PF14474">
    <property type="entry name" value="RTC4"/>
    <property type="match status" value="1"/>
</dbReference>
<comment type="similarity">
    <text evidence="4">Belongs to the RTC4 family.</text>
</comment>
<organism evidence="10 11">
    <name type="scientific">Kwoniella europaea PYCC6329</name>
    <dbReference type="NCBI Taxonomy" id="1423913"/>
    <lineage>
        <taxon>Eukaryota</taxon>
        <taxon>Fungi</taxon>
        <taxon>Dikarya</taxon>
        <taxon>Basidiomycota</taxon>
        <taxon>Agaricomycotina</taxon>
        <taxon>Tremellomycetes</taxon>
        <taxon>Tremellales</taxon>
        <taxon>Cryptococcaceae</taxon>
        <taxon>Kwoniella</taxon>
    </lineage>
</organism>
<feature type="region of interest" description="Disordered" evidence="8">
    <location>
        <begin position="595"/>
        <end position="646"/>
    </location>
</feature>
<protein>
    <recommendedName>
        <fullName evidence="5">Restriction of telomere capping protein 4</fullName>
    </recommendedName>
</protein>
<dbReference type="AlphaFoldDB" id="A0AAX4KSX9"/>
<dbReference type="GeneID" id="91105738"/>
<evidence type="ECO:0000256" key="8">
    <source>
        <dbReference type="SAM" id="MobiDB-lite"/>
    </source>
</evidence>
<feature type="compositionally biased region" description="Basic and acidic residues" evidence="8">
    <location>
        <begin position="77"/>
        <end position="99"/>
    </location>
</feature>
<reference evidence="10 11" key="1">
    <citation type="submission" date="2024-01" db="EMBL/GenBank/DDBJ databases">
        <title>Comparative genomics of Cryptococcus and Kwoniella reveals pathogenesis evolution and contrasting modes of karyotype evolution via chromosome fusion or intercentromeric recombination.</title>
        <authorList>
            <person name="Coelho M.A."/>
            <person name="David-Palma M."/>
            <person name="Shea T."/>
            <person name="Bowers K."/>
            <person name="McGinley-Smith S."/>
            <person name="Mohammad A.W."/>
            <person name="Gnirke A."/>
            <person name="Yurkov A.M."/>
            <person name="Nowrousian M."/>
            <person name="Sun S."/>
            <person name="Cuomo C.A."/>
            <person name="Heitman J."/>
        </authorList>
    </citation>
    <scope>NUCLEOTIDE SEQUENCE [LARGE SCALE GENOMIC DNA]</scope>
    <source>
        <strain evidence="10 11">PYCC6329</strain>
    </source>
</reference>
<accession>A0AAX4KSX9</accession>
<evidence type="ECO:0000256" key="2">
    <source>
        <dbReference type="ARBA" id="ARBA00004123"/>
    </source>
</evidence>
<evidence type="ECO:0000256" key="6">
    <source>
        <dbReference type="ARBA" id="ARBA00022490"/>
    </source>
</evidence>
<dbReference type="PANTHER" id="PTHR41391:SF1">
    <property type="entry name" value="RESTRICTION OF TELOMERE CAPPING PROTEIN 4"/>
    <property type="match status" value="1"/>
</dbReference>
<feature type="compositionally biased region" description="Polar residues" evidence="8">
    <location>
        <begin position="658"/>
        <end position="681"/>
    </location>
</feature>
<dbReference type="PANTHER" id="PTHR41391">
    <property type="entry name" value="RESTRICTION OF TELOMERE CAPPING PROTEIN 4"/>
    <property type="match status" value="1"/>
</dbReference>
<keyword evidence="6" id="KW-0963">Cytoplasm</keyword>
<dbReference type="InterPro" id="IPR028094">
    <property type="entry name" value="RTC4_C"/>
</dbReference>
<feature type="compositionally biased region" description="Low complexity" evidence="8">
    <location>
        <begin position="129"/>
        <end position="140"/>
    </location>
</feature>
<evidence type="ECO:0000313" key="10">
    <source>
        <dbReference type="EMBL" id="WWD08823.1"/>
    </source>
</evidence>
<dbReference type="GO" id="GO:0005634">
    <property type="term" value="C:nucleus"/>
    <property type="evidence" value="ECO:0007669"/>
    <property type="project" value="UniProtKB-SubCell"/>
</dbReference>
<evidence type="ECO:0000259" key="9">
    <source>
        <dbReference type="SMART" id="SM01312"/>
    </source>
</evidence>
<feature type="compositionally biased region" description="Low complexity" evidence="8">
    <location>
        <begin position="15"/>
        <end position="51"/>
    </location>
</feature>
<evidence type="ECO:0000256" key="1">
    <source>
        <dbReference type="ARBA" id="ARBA00002738"/>
    </source>
</evidence>
<evidence type="ECO:0000256" key="4">
    <source>
        <dbReference type="ARBA" id="ARBA00009461"/>
    </source>
</evidence>
<dbReference type="GO" id="GO:0005737">
    <property type="term" value="C:cytoplasm"/>
    <property type="evidence" value="ECO:0007669"/>
    <property type="project" value="UniProtKB-SubCell"/>
</dbReference>
<dbReference type="InterPro" id="IPR039024">
    <property type="entry name" value="RTC4"/>
</dbReference>
<dbReference type="EMBL" id="CP144090">
    <property type="protein sequence ID" value="WWD08823.1"/>
    <property type="molecule type" value="Genomic_DNA"/>
</dbReference>
<sequence>MFGMDLTKPSRVSVAAPKPRTATKSKTTTSSSTPSKVKATSSTSTTKAFSSTKDKDVKRTNSYSKDPKGFFANLQQNEREYNRVHDRVEYAHSKDKAKDNGNTTSNSTPYKGKDKINGNGKSTRKEIPSSSASSSSTATKSKTKTKRGTRILPRELTPTVHSDEEDEMALGSTPPENMHDGYSDYRSFVSRSVSPGKIPSTPTPNGKKKKVLVPASSDGEMCNTPKPRKKKRASEDEDGNHVGTDKKKKRREDDDKEQINKSEEEEHQRLELEKEEKKSKRESFGGTDFFKQLGNLRKKDDYEDYDITDDQIDISKLLEDVAEEDEDLSEEDRIYLAPYKSKTELCPYCSGPFPSKPSANLLRQQEELHSLSIPKPTDSNPNARELSWQRHIEFCALHHAEISIIPLGLRAGYPESIDFANLDKRLESGWMRERLDEITKKPLTSQAFRTVIKQIDEVGKDTWAGIKWQSKPENLDAVKTGYYGDLGRIILIEHFLSMRKWGYYPWLKSDTPMYPDLIDPLSWTEFVTHILVPEASVLLIMDDHGHGHGHCHGEGYEESEKIRKESVGYGTWKFREDDDDSRIVMDELMDRKDDKKKRLRRIRKAQVQERERRSNKDEEDGADLMTPKPKSKSKSRLEKKGSIIEVEDSSDTTPIILKTQNNRFKHPNSSQTSTKYDTGTGTDEEKPMVDSSQSTDYDGDWNERDFLEAAKIVS</sequence>
<dbReference type="SMART" id="SM01312">
    <property type="entry name" value="RTC4"/>
    <property type="match status" value="1"/>
</dbReference>
<dbReference type="KEGG" id="ker:91105738"/>
<evidence type="ECO:0000313" key="11">
    <source>
        <dbReference type="Proteomes" id="UP001358614"/>
    </source>
</evidence>
<dbReference type="Proteomes" id="UP001358614">
    <property type="component" value="Chromosome 2"/>
</dbReference>
<feature type="region of interest" description="Disordered" evidence="8">
    <location>
        <begin position="1"/>
        <end position="287"/>
    </location>
</feature>
<gene>
    <name evidence="10" type="ORF">V865_006937</name>
</gene>
<evidence type="ECO:0000256" key="7">
    <source>
        <dbReference type="ARBA" id="ARBA00023242"/>
    </source>
</evidence>
<feature type="compositionally biased region" description="Basic and acidic residues" evidence="8">
    <location>
        <begin position="239"/>
        <end position="283"/>
    </location>
</feature>
<dbReference type="RefSeq" id="XP_066086790.1">
    <property type="nucleotide sequence ID" value="XM_066230693.1"/>
</dbReference>
<evidence type="ECO:0000256" key="3">
    <source>
        <dbReference type="ARBA" id="ARBA00004496"/>
    </source>
</evidence>
<feature type="region of interest" description="Disordered" evidence="8">
    <location>
        <begin position="658"/>
        <end position="702"/>
    </location>
</feature>
<feature type="domain" description="Restriction of telomere capping protein 4 C-terminal" evidence="9">
    <location>
        <begin position="435"/>
        <end position="587"/>
    </location>
</feature>
<evidence type="ECO:0000256" key="5">
    <source>
        <dbReference type="ARBA" id="ARBA00015162"/>
    </source>
</evidence>
<comment type="subcellular location">
    <subcellularLocation>
        <location evidence="3">Cytoplasm</location>
    </subcellularLocation>
    <subcellularLocation>
        <location evidence="2">Nucleus</location>
    </subcellularLocation>
</comment>
<feature type="compositionally biased region" description="Basic and acidic residues" evidence="8">
    <location>
        <begin position="606"/>
        <end position="616"/>
    </location>
</feature>
<name>A0AAX4KSX9_9TREE</name>
<keyword evidence="7" id="KW-0539">Nucleus</keyword>
<comment type="function">
    <text evidence="1">May be involved in a process influencing telomere capping.</text>
</comment>
<keyword evidence="11" id="KW-1185">Reference proteome</keyword>
<feature type="compositionally biased region" description="Basic residues" evidence="8">
    <location>
        <begin position="595"/>
        <end position="604"/>
    </location>
</feature>